<feature type="signal peptide" evidence="2">
    <location>
        <begin position="1"/>
        <end position="37"/>
    </location>
</feature>
<proteinExistence type="predicted"/>
<dbReference type="EMBL" id="LS483400">
    <property type="protein sequence ID" value="SQG49878.1"/>
    <property type="molecule type" value="Genomic_DNA"/>
</dbReference>
<sequence>MKFTASPKTSTKRTTIALTCALATTASALVVPPAANAANATTSRFEGEYCSGIEQSLVSVTPSWSSFKKPQAGDTLTYQLSVTNVSFKDGTVRLGVTAGAHPNIDGEYNDKGELFFKGPDQSEPELIKPGETATGTYLYTLTDSDIEQQSVSKKFDIPFTEETALTPSCRGIIEHTQNLNSPLPSLRTYAPWIAGALAIIGAAAGAIWFFFKDQLPQLFR</sequence>
<evidence type="ECO:0000256" key="1">
    <source>
        <dbReference type="SAM" id="Phobius"/>
    </source>
</evidence>
<dbReference type="Proteomes" id="UP000248741">
    <property type="component" value="Chromosome 1"/>
</dbReference>
<keyword evidence="2" id="KW-0732">Signal</keyword>
<keyword evidence="1" id="KW-0812">Transmembrane</keyword>
<evidence type="ECO:0000313" key="3">
    <source>
        <dbReference type="EMBL" id="SQG49878.1"/>
    </source>
</evidence>
<reference evidence="3 4" key="1">
    <citation type="submission" date="2018-06" db="EMBL/GenBank/DDBJ databases">
        <authorList>
            <consortium name="Pathogen Informatics"/>
            <person name="Doyle S."/>
        </authorList>
    </citation>
    <scope>NUCLEOTIDE SEQUENCE [LARGE SCALE GENOMIC DNA]</scope>
    <source>
        <strain evidence="3 4">NCTC7908</strain>
    </source>
</reference>
<feature type="chain" id="PRO_5044750802" evidence="2">
    <location>
        <begin position="38"/>
        <end position="220"/>
    </location>
</feature>
<protein>
    <submittedName>
        <fullName evidence="3">Uncharacterized protein</fullName>
    </submittedName>
</protein>
<feature type="transmembrane region" description="Helical" evidence="1">
    <location>
        <begin position="189"/>
        <end position="211"/>
    </location>
</feature>
<evidence type="ECO:0000256" key="2">
    <source>
        <dbReference type="SAM" id="SignalP"/>
    </source>
</evidence>
<accession>A0ABD7MPZ6</accession>
<name>A0ABD7MPZ6_CORUL</name>
<evidence type="ECO:0000313" key="4">
    <source>
        <dbReference type="Proteomes" id="UP000248741"/>
    </source>
</evidence>
<keyword evidence="1" id="KW-0472">Membrane</keyword>
<dbReference type="AlphaFoldDB" id="A0ABD7MPZ6"/>
<gene>
    <name evidence="3" type="ORF">NCTC7908_00102</name>
</gene>
<dbReference type="RefSeq" id="WP_095075656.1">
    <property type="nucleotide sequence ID" value="NZ_CP068134.1"/>
</dbReference>
<organism evidence="3 4">
    <name type="scientific">Corynebacterium ulcerans</name>
    <dbReference type="NCBI Taxonomy" id="65058"/>
    <lineage>
        <taxon>Bacteria</taxon>
        <taxon>Bacillati</taxon>
        <taxon>Actinomycetota</taxon>
        <taxon>Actinomycetes</taxon>
        <taxon>Mycobacteriales</taxon>
        <taxon>Corynebacteriaceae</taxon>
        <taxon>Corynebacterium</taxon>
    </lineage>
</organism>
<keyword evidence="1" id="KW-1133">Transmembrane helix</keyword>